<feature type="domain" description="Neutral/alkaline non-lysosomal ceramidase C-terminal" evidence="8">
    <location>
        <begin position="521"/>
        <end position="667"/>
    </location>
</feature>
<dbReference type="Proteomes" id="UP000824189">
    <property type="component" value="Unassembled WGS sequence"/>
</dbReference>
<comment type="caution">
    <text evidence="9">The sequence shown here is derived from an EMBL/GenBank/DDBJ whole genome shotgun (WGS) entry which is preliminary data.</text>
</comment>
<evidence type="ECO:0000256" key="2">
    <source>
        <dbReference type="ARBA" id="ARBA00022801"/>
    </source>
</evidence>
<dbReference type="InterPro" id="IPR031331">
    <property type="entry name" value="NEUT/ALK_ceramidase_C"/>
</dbReference>
<organism evidence="9 10">
    <name type="scientific">Candidatus Corynebacterium gallistercoris</name>
    <dbReference type="NCBI Taxonomy" id="2838530"/>
    <lineage>
        <taxon>Bacteria</taxon>
        <taxon>Bacillati</taxon>
        <taxon>Actinomycetota</taxon>
        <taxon>Actinomycetes</taxon>
        <taxon>Mycobacteriales</taxon>
        <taxon>Corynebacteriaceae</taxon>
        <taxon>Corynebacterium</taxon>
    </lineage>
</organism>
<dbReference type="Pfam" id="PF04734">
    <property type="entry name" value="Ceramidase_alk"/>
    <property type="match status" value="1"/>
</dbReference>
<comment type="cofactor">
    <cofactor evidence="3">
        <name>Zn(2+)</name>
        <dbReference type="ChEBI" id="CHEBI:29105"/>
    </cofactor>
    <text evidence="3">Binds 1 zinc ion per subunit.</text>
</comment>
<dbReference type="EMBL" id="DXFZ01000028">
    <property type="protein sequence ID" value="HIW95272.1"/>
    <property type="molecule type" value="Genomic_DNA"/>
</dbReference>
<keyword evidence="3" id="KW-0479">Metal-binding</keyword>
<dbReference type="AlphaFoldDB" id="A0A9D1RZ23"/>
<dbReference type="InterPro" id="IPR006823">
    <property type="entry name" value="Ceramidase_alk"/>
</dbReference>
<dbReference type="Gene3D" id="2.60.40.2300">
    <property type="entry name" value="Neutral/alkaline non-lysosomal ceramidase, C-terminal domain"/>
    <property type="match status" value="1"/>
</dbReference>
<proteinExistence type="inferred from homology"/>
<feature type="binding site" evidence="3">
    <location>
        <position position="453"/>
    </location>
    <ligand>
        <name>Zn(2+)</name>
        <dbReference type="ChEBI" id="CHEBI:29105"/>
    </ligand>
</feature>
<dbReference type="InterPro" id="IPR038445">
    <property type="entry name" value="NCDase_C_sf"/>
</dbReference>
<dbReference type="GO" id="GO:0042759">
    <property type="term" value="P:long-chain fatty acid biosynthetic process"/>
    <property type="evidence" value="ECO:0007669"/>
    <property type="project" value="TreeGrafter"/>
</dbReference>
<dbReference type="GO" id="GO:0046514">
    <property type="term" value="P:ceramide catabolic process"/>
    <property type="evidence" value="ECO:0007669"/>
    <property type="project" value="InterPro"/>
</dbReference>
<keyword evidence="4" id="KW-0746">Sphingolipid metabolism</keyword>
<gene>
    <name evidence="9" type="ORF">H9867_02110</name>
</gene>
<accession>A0A9D1RZ23</accession>
<feature type="region of interest" description="Disordered" evidence="5">
    <location>
        <begin position="185"/>
        <end position="218"/>
    </location>
</feature>
<dbReference type="PROSITE" id="PS51318">
    <property type="entry name" value="TAT"/>
    <property type="match status" value="1"/>
</dbReference>
<feature type="domain" description="Neutral/alkaline non-lysosomal ceramidase N-terminal" evidence="7">
    <location>
        <begin position="40"/>
        <end position="517"/>
    </location>
</feature>
<evidence type="ECO:0000313" key="9">
    <source>
        <dbReference type="EMBL" id="HIW95272.1"/>
    </source>
</evidence>
<comment type="catalytic activity">
    <reaction evidence="4">
        <text>an N-acylsphing-4-enine + H2O = sphing-4-enine + a fatty acid</text>
        <dbReference type="Rhea" id="RHEA:20856"/>
        <dbReference type="ChEBI" id="CHEBI:15377"/>
        <dbReference type="ChEBI" id="CHEBI:28868"/>
        <dbReference type="ChEBI" id="CHEBI:52639"/>
        <dbReference type="ChEBI" id="CHEBI:57756"/>
        <dbReference type="EC" id="3.5.1.23"/>
    </reaction>
</comment>
<keyword evidence="2 4" id="KW-0378">Hydrolase</keyword>
<dbReference type="InterPro" id="IPR006311">
    <property type="entry name" value="TAT_signal"/>
</dbReference>
<feature type="compositionally biased region" description="Basic and acidic residues" evidence="5">
    <location>
        <begin position="198"/>
        <end position="211"/>
    </location>
</feature>
<keyword evidence="6" id="KW-0732">Signal</keyword>
<sequence>MTRRTFLAASAAASSTVLWTSAGMPAGASPTNNTTSAPMNVGRGMADITGEPWGAGMFGYAVGEQTTVGIQRRQYARAFIFQDGAHPDNTLVHVTLDVGLMFQSIHLEVLRRLQQRLGGRYGEHNVLLHATHTHVAPGGTSQHLMVDLTHGGFRPKTFEATVEGTVQAILRAHDDLQPSEVTITHTTVTDAGRNRSRQSFDRNPQEDKDHLPGGVDPRSVTLHVHRGGEEVGLINWYSIHPTTFGPDYRHISGDNKGYAAWRMEHDRGVNHRNPATAGYVAAFANATPGDITPNHGLTPGSGPGKDEQDSARILGERMMAAASQPNNEQPTTTSTIDGRYAWIDCATLTASPTHTPDGQTHRLGPAILGAAFAASSQEDGGGVPELGLNEGERGGNPIIGAIGNVVVPPDVLAIHAPKEVLLPMGYIPGMIQRVHPFHINRIGNLVLVSLGFEPTVTSGLRLRRTVAEAMDVPLDHVIVQGYTNSYGHYITTPEEYEAQNYEGGATIFGKYQLPAFQDQFQRLATALHNGAPISPGAPAGDLTGLIPTAPGGNTWVDIPPPARRFGDVLAAPGSIATGENVAIQFVGANPNNNLRHGEGYITIANQGGEVVADDSSETTLITFSNHFGTTTTTVHWDTSGMPPGDYTVRLRGDSRALFGNTSPFEGRAVVQVRG</sequence>
<dbReference type="GO" id="GO:0046872">
    <property type="term" value="F:metal ion binding"/>
    <property type="evidence" value="ECO:0007669"/>
    <property type="project" value="UniProtKB-KW"/>
</dbReference>
<feature type="binding site" evidence="3">
    <location>
        <position position="489"/>
    </location>
    <ligand>
        <name>Zn(2+)</name>
        <dbReference type="ChEBI" id="CHEBI:29105"/>
    </ligand>
</feature>
<dbReference type="PANTHER" id="PTHR12670:SF1">
    <property type="entry name" value="NEUTRAL CERAMIDASE"/>
    <property type="match status" value="1"/>
</dbReference>
<protein>
    <recommendedName>
        <fullName evidence="4">Neutral ceramidase</fullName>
        <ecNumber evidence="4">3.5.1.23</ecNumber>
    </recommendedName>
</protein>
<feature type="chain" id="PRO_5038410632" description="Neutral ceramidase" evidence="6">
    <location>
        <begin position="29"/>
        <end position="674"/>
    </location>
</feature>
<dbReference type="GO" id="GO:0016020">
    <property type="term" value="C:membrane"/>
    <property type="evidence" value="ECO:0007669"/>
    <property type="project" value="GOC"/>
</dbReference>
<dbReference type="Pfam" id="PF17048">
    <property type="entry name" value="Ceramidse_alk_C"/>
    <property type="match status" value="1"/>
</dbReference>
<evidence type="ECO:0000313" key="10">
    <source>
        <dbReference type="Proteomes" id="UP000824189"/>
    </source>
</evidence>
<evidence type="ECO:0000259" key="8">
    <source>
        <dbReference type="Pfam" id="PF17048"/>
    </source>
</evidence>
<keyword evidence="4" id="KW-0443">Lipid metabolism</keyword>
<name>A0A9D1RZ23_9CORY</name>
<dbReference type="GO" id="GO:0046512">
    <property type="term" value="P:sphingosine biosynthetic process"/>
    <property type="evidence" value="ECO:0007669"/>
    <property type="project" value="TreeGrafter"/>
</dbReference>
<dbReference type="PANTHER" id="PTHR12670">
    <property type="entry name" value="CERAMIDASE"/>
    <property type="match status" value="1"/>
</dbReference>
<keyword evidence="3" id="KW-0862">Zinc</keyword>
<evidence type="ECO:0000259" key="7">
    <source>
        <dbReference type="Pfam" id="PF04734"/>
    </source>
</evidence>
<evidence type="ECO:0000256" key="5">
    <source>
        <dbReference type="SAM" id="MobiDB-lite"/>
    </source>
</evidence>
<evidence type="ECO:0000256" key="6">
    <source>
        <dbReference type="SAM" id="SignalP"/>
    </source>
</evidence>
<evidence type="ECO:0000256" key="4">
    <source>
        <dbReference type="RuleBase" id="RU366019"/>
    </source>
</evidence>
<dbReference type="InterPro" id="IPR031329">
    <property type="entry name" value="NEUT/ALK_ceramidase_N"/>
</dbReference>
<dbReference type="GO" id="GO:0005576">
    <property type="term" value="C:extracellular region"/>
    <property type="evidence" value="ECO:0007669"/>
    <property type="project" value="TreeGrafter"/>
</dbReference>
<reference evidence="9" key="2">
    <citation type="submission" date="2021-04" db="EMBL/GenBank/DDBJ databases">
        <authorList>
            <person name="Gilroy R."/>
        </authorList>
    </citation>
    <scope>NUCLEOTIDE SEQUENCE</scope>
    <source>
        <strain evidence="9">4376</strain>
    </source>
</reference>
<feature type="signal peptide" evidence="6">
    <location>
        <begin position="1"/>
        <end position="28"/>
    </location>
</feature>
<dbReference type="EC" id="3.5.1.23" evidence="4"/>
<evidence type="ECO:0000256" key="1">
    <source>
        <dbReference type="ARBA" id="ARBA00009835"/>
    </source>
</evidence>
<comment type="similarity">
    <text evidence="1 4">Belongs to the neutral ceramidase family.</text>
</comment>
<feature type="binding site" evidence="3">
    <location>
        <position position="240"/>
    </location>
    <ligand>
        <name>Zn(2+)</name>
        <dbReference type="ChEBI" id="CHEBI:29105"/>
    </ligand>
</feature>
<evidence type="ECO:0000256" key="3">
    <source>
        <dbReference type="PIRSR" id="PIRSR606823-2"/>
    </source>
</evidence>
<dbReference type="GO" id="GO:0017040">
    <property type="term" value="F:N-acylsphingosine amidohydrolase activity"/>
    <property type="evidence" value="ECO:0007669"/>
    <property type="project" value="UniProtKB-UniRule"/>
</dbReference>
<reference evidence="9" key="1">
    <citation type="journal article" date="2021" name="PeerJ">
        <title>Extensive microbial diversity within the chicken gut microbiome revealed by metagenomics and culture.</title>
        <authorList>
            <person name="Gilroy R."/>
            <person name="Ravi A."/>
            <person name="Getino M."/>
            <person name="Pursley I."/>
            <person name="Horton D.L."/>
            <person name="Alikhan N.F."/>
            <person name="Baker D."/>
            <person name="Gharbi K."/>
            <person name="Hall N."/>
            <person name="Watson M."/>
            <person name="Adriaenssens E.M."/>
            <person name="Foster-Nyarko E."/>
            <person name="Jarju S."/>
            <person name="Secka A."/>
            <person name="Antonio M."/>
            <person name="Oren A."/>
            <person name="Chaudhuri R.R."/>
            <person name="La Ragione R."/>
            <person name="Hildebrand F."/>
            <person name="Pallen M.J."/>
        </authorList>
    </citation>
    <scope>NUCLEOTIDE SEQUENCE</scope>
    <source>
        <strain evidence="9">4376</strain>
    </source>
</reference>
<feature type="binding site" evidence="3">
    <location>
        <position position="132"/>
    </location>
    <ligand>
        <name>Zn(2+)</name>
        <dbReference type="ChEBI" id="CHEBI:29105"/>
    </ligand>
</feature>